<keyword evidence="3" id="KW-1185">Reference proteome</keyword>
<dbReference type="EMBL" id="JAIWYP010000011">
    <property type="protein sequence ID" value="KAH3742456.1"/>
    <property type="molecule type" value="Genomic_DNA"/>
</dbReference>
<evidence type="ECO:0000256" key="1">
    <source>
        <dbReference type="SAM" id="Phobius"/>
    </source>
</evidence>
<keyword evidence="1" id="KW-1133">Transmembrane helix</keyword>
<protein>
    <submittedName>
        <fullName evidence="2">Uncharacterized protein</fullName>
    </submittedName>
</protein>
<keyword evidence="1" id="KW-0812">Transmembrane</keyword>
<feature type="transmembrane region" description="Helical" evidence="1">
    <location>
        <begin position="53"/>
        <end position="76"/>
    </location>
</feature>
<proteinExistence type="predicted"/>
<keyword evidence="1" id="KW-0472">Membrane</keyword>
<organism evidence="2 3">
    <name type="scientific">Dreissena polymorpha</name>
    <name type="common">Zebra mussel</name>
    <name type="synonym">Mytilus polymorpha</name>
    <dbReference type="NCBI Taxonomy" id="45954"/>
    <lineage>
        <taxon>Eukaryota</taxon>
        <taxon>Metazoa</taxon>
        <taxon>Spiralia</taxon>
        <taxon>Lophotrochozoa</taxon>
        <taxon>Mollusca</taxon>
        <taxon>Bivalvia</taxon>
        <taxon>Autobranchia</taxon>
        <taxon>Heteroconchia</taxon>
        <taxon>Euheterodonta</taxon>
        <taxon>Imparidentia</taxon>
        <taxon>Neoheterodontei</taxon>
        <taxon>Myida</taxon>
        <taxon>Dreissenoidea</taxon>
        <taxon>Dreissenidae</taxon>
        <taxon>Dreissena</taxon>
    </lineage>
</organism>
<reference evidence="2" key="1">
    <citation type="journal article" date="2019" name="bioRxiv">
        <title>The Genome of the Zebra Mussel, Dreissena polymorpha: A Resource for Invasive Species Research.</title>
        <authorList>
            <person name="McCartney M.A."/>
            <person name="Auch B."/>
            <person name="Kono T."/>
            <person name="Mallez S."/>
            <person name="Zhang Y."/>
            <person name="Obille A."/>
            <person name="Becker A."/>
            <person name="Abrahante J.E."/>
            <person name="Garbe J."/>
            <person name="Badalamenti J.P."/>
            <person name="Herman A."/>
            <person name="Mangelson H."/>
            <person name="Liachko I."/>
            <person name="Sullivan S."/>
            <person name="Sone E.D."/>
            <person name="Koren S."/>
            <person name="Silverstein K.A.T."/>
            <person name="Beckman K.B."/>
            <person name="Gohl D.M."/>
        </authorList>
    </citation>
    <scope>NUCLEOTIDE SEQUENCE</scope>
    <source>
        <strain evidence="2">Duluth1</strain>
        <tissue evidence="2">Whole animal</tissue>
    </source>
</reference>
<comment type="caution">
    <text evidence="2">The sequence shown here is derived from an EMBL/GenBank/DDBJ whole genome shotgun (WGS) entry which is preliminary data.</text>
</comment>
<dbReference type="AlphaFoldDB" id="A0A9D4DAY1"/>
<dbReference type="Proteomes" id="UP000828390">
    <property type="component" value="Unassembled WGS sequence"/>
</dbReference>
<reference evidence="2" key="2">
    <citation type="submission" date="2020-11" db="EMBL/GenBank/DDBJ databases">
        <authorList>
            <person name="McCartney M.A."/>
            <person name="Auch B."/>
            <person name="Kono T."/>
            <person name="Mallez S."/>
            <person name="Becker A."/>
            <person name="Gohl D.M."/>
            <person name="Silverstein K.A.T."/>
            <person name="Koren S."/>
            <person name="Bechman K.B."/>
            <person name="Herman A."/>
            <person name="Abrahante J.E."/>
            <person name="Garbe J."/>
        </authorList>
    </citation>
    <scope>NUCLEOTIDE SEQUENCE</scope>
    <source>
        <strain evidence="2">Duluth1</strain>
        <tissue evidence="2">Whole animal</tissue>
    </source>
</reference>
<evidence type="ECO:0000313" key="3">
    <source>
        <dbReference type="Proteomes" id="UP000828390"/>
    </source>
</evidence>
<accession>A0A9D4DAY1</accession>
<name>A0A9D4DAY1_DREPO</name>
<sequence>MVISTVTLCSARHPPERETTYELTSKSGCSVPLELSGRTDNLNNQSRFNVTEVAFLIVTETVTAFPVLLFLQFTFVK</sequence>
<gene>
    <name evidence="2" type="ORF">DPMN_049199</name>
</gene>
<evidence type="ECO:0000313" key="2">
    <source>
        <dbReference type="EMBL" id="KAH3742456.1"/>
    </source>
</evidence>